<accession>M1B9T3</accession>
<dbReference type="PANTHER" id="PTHR31286:SF180">
    <property type="entry name" value="OS10G0362600 PROTEIN"/>
    <property type="match status" value="1"/>
</dbReference>
<keyword evidence="2" id="KW-1185">Reference proteome</keyword>
<proteinExistence type="predicted"/>
<dbReference type="PaxDb" id="4113-PGSC0003DMT400040371"/>
<evidence type="ECO:0000313" key="2">
    <source>
        <dbReference type="Proteomes" id="UP000011115"/>
    </source>
</evidence>
<protein>
    <submittedName>
        <fullName evidence="1">Endonuclease/exonuclease/phosphatase</fullName>
    </submittedName>
</protein>
<dbReference type="HOGENOM" id="CLU_2113295_0_0_1"/>
<dbReference type="InParanoid" id="M1B9T3"/>
<dbReference type="EnsemblPlants" id="PGSC0003DMT400040371">
    <property type="protein sequence ID" value="PGSC0003DMT400040371"/>
    <property type="gene ID" value="PGSC0003DMG400015631"/>
</dbReference>
<evidence type="ECO:0000313" key="1">
    <source>
        <dbReference type="EnsemblPlants" id="PGSC0003DMT400040371"/>
    </source>
</evidence>
<dbReference type="InterPro" id="IPR040256">
    <property type="entry name" value="At4g02000-like"/>
</dbReference>
<reference evidence="1" key="2">
    <citation type="submission" date="2015-06" db="UniProtKB">
        <authorList>
            <consortium name="EnsemblPlants"/>
        </authorList>
    </citation>
    <scope>IDENTIFICATION</scope>
    <source>
        <strain evidence="1">DM1-3 516 R44</strain>
    </source>
</reference>
<reference evidence="2" key="1">
    <citation type="journal article" date="2011" name="Nature">
        <title>Genome sequence and analysis of the tuber crop potato.</title>
        <authorList>
            <consortium name="The Potato Genome Sequencing Consortium"/>
        </authorList>
    </citation>
    <scope>NUCLEOTIDE SEQUENCE [LARGE SCALE GENOMIC DNA]</scope>
    <source>
        <strain evidence="2">cv. DM1-3 516 R44</strain>
    </source>
</reference>
<sequence>MIRQIPICVKFPKLPVGYWSVEAFSKFASAVGNRLHTDNFTANAEKISYDRILIEVDVSQPFPDCIAIETPSGPWTQPVEYEWRPKFCDECIRLGHTTGSAGINMKLIWRRKEHQ</sequence>
<organism evidence="1 2">
    <name type="scientific">Solanum tuberosum</name>
    <name type="common">Potato</name>
    <dbReference type="NCBI Taxonomy" id="4113"/>
    <lineage>
        <taxon>Eukaryota</taxon>
        <taxon>Viridiplantae</taxon>
        <taxon>Streptophyta</taxon>
        <taxon>Embryophyta</taxon>
        <taxon>Tracheophyta</taxon>
        <taxon>Spermatophyta</taxon>
        <taxon>Magnoliopsida</taxon>
        <taxon>eudicotyledons</taxon>
        <taxon>Gunneridae</taxon>
        <taxon>Pentapetalae</taxon>
        <taxon>asterids</taxon>
        <taxon>lamiids</taxon>
        <taxon>Solanales</taxon>
        <taxon>Solanaceae</taxon>
        <taxon>Solanoideae</taxon>
        <taxon>Solaneae</taxon>
        <taxon>Solanum</taxon>
    </lineage>
</organism>
<dbReference type="AlphaFoldDB" id="M1B9T3"/>
<dbReference type="PANTHER" id="PTHR31286">
    <property type="entry name" value="GLYCINE-RICH CELL WALL STRUCTURAL PROTEIN 1.8-LIKE"/>
    <property type="match status" value="1"/>
</dbReference>
<dbReference type="OMA" id="GSAGINM"/>
<dbReference type="Proteomes" id="UP000011115">
    <property type="component" value="Unassembled WGS sequence"/>
</dbReference>
<dbReference type="STRING" id="4113.M1B9T3"/>
<dbReference type="Gramene" id="PGSC0003DMT400040371">
    <property type="protein sequence ID" value="PGSC0003DMT400040371"/>
    <property type="gene ID" value="PGSC0003DMG400015631"/>
</dbReference>
<name>M1B9T3_SOLTU</name>